<name>A0ABW2L062_9BACT</name>
<protein>
    <submittedName>
        <fullName evidence="2">Uncharacterized protein</fullName>
    </submittedName>
</protein>
<feature type="region of interest" description="Disordered" evidence="1">
    <location>
        <begin position="226"/>
        <end position="247"/>
    </location>
</feature>
<dbReference type="RefSeq" id="WP_379708138.1">
    <property type="nucleotide sequence ID" value="NZ_JBHTBS010000001.1"/>
</dbReference>
<sequence length="306" mass="33239">MRRVPLPIVFLLCIAVVGTIWWHGTRDYDFLKPPSPTEIEFARQRAAGELAQPSDLFAVETLAEETIAEIPPPEPPPAPPPPTPVIEIGDLSAEPELDAWTDEVDKPAASFVNLASKLEADTQFAWALLAWERVIDHSKPSGEELEAALNGIRRIRATQAPWNDDPKAATELIMNVDAPGDRLKLSMKAANEAADAVEKASSGLLMLSSTVRKGRATAASPKLKVTLTSKEASEPPSVETPSPEDAEDIKKEILRSVFKLVASKLALRDDLQPISLPQSGEEPADSLECRITRLAWMKFAESSASP</sequence>
<evidence type="ECO:0000256" key="1">
    <source>
        <dbReference type="SAM" id="MobiDB-lite"/>
    </source>
</evidence>
<proteinExistence type="predicted"/>
<reference evidence="3" key="1">
    <citation type="journal article" date="2019" name="Int. J. Syst. Evol. Microbiol.">
        <title>The Global Catalogue of Microorganisms (GCM) 10K type strain sequencing project: providing services to taxonomists for standard genome sequencing and annotation.</title>
        <authorList>
            <consortium name="The Broad Institute Genomics Platform"/>
            <consortium name="The Broad Institute Genome Sequencing Center for Infectious Disease"/>
            <person name="Wu L."/>
            <person name="Ma J."/>
        </authorList>
    </citation>
    <scope>NUCLEOTIDE SEQUENCE [LARGE SCALE GENOMIC DNA]</scope>
    <source>
        <strain evidence="3">CGMCC 4.1467</strain>
    </source>
</reference>
<dbReference type="Proteomes" id="UP001596472">
    <property type="component" value="Unassembled WGS sequence"/>
</dbReference>
<accession>A0ABW2L062</accession>
<comment type="caution">
    <text evidence="2">The sequence shown here is derived from an EMBL/GenBank/DDBJ whole genome shotgun (WGS) entry which is preliminary data.</text>
</comment>
<evidence type="ECO:0000313" key="3">
    <source>
        <dbReference type="Proteomes" id="UP001596472"/>
    </source>
</evidence>
<gene>
    <name evidence="2" type="ORF">ACFQY0_00970</name>
</gene>
<organism evidence="2 3">
    <name type="scientific">Haloferula chungangensis</name>
    <dbReference type="NCBI Taxonomy" id="1048331"/>
    <lineage>
        <taxon>Bacteria</taxon>
        <taxon>Pseudomonadati</taxon>
        <taxon>Verrucomicrobiota</taxon>
        <taxon>Verrucomicrobiia</taxon>
        <taxon>Verrucomicrobiales</taxon>
        <taxon>Verrucomicrobiaceae</taxon>
        <taxon>Haloferula</taxon>
    </lineage>
</organism>
<dbReference type="EMBL" id="JBHTBS010000001">
    <property type="protein sequence ID" value="MFC7335731.1"/>
    <property type="molecule type" value="Genomic_DNA"/>
</dbReference>
<keyword evidence="3" id="KW-1185">Reference proteome</keyword>
<evidence type="ECO:0000313" key="2">
    <source>
        <dbReference type="EMBL" id="MFC7335731.1"/>
    </source>
</evidence>